<dbReference type="EMBL" id="CM004481">
    <property type="protein sequence ID" value="OCT65313.1"/>
    <property type="molecule type" value="Genomic_DNA"/>
</dbReference>
<protein>
    <submittedName>
        <fullName evidence="1">Uncharacterized protein</fullName>
    </submittedName>
</protein>
<dbReference type="AlphaFoldDB" id="A0A974H567"/>
<evidence type="ECO:0000313" key="2">
    <source>
        <dbReference type="Proteomes" id="UP000694892"/>
    </source>
</evidence>
<reference evidence="2" key="1">
    <citation type="journal article" date="2016" name="Nature">
        <title>Genome evolution in the allotetraploid frog Xenopus laevis.</title>
        <authorList>
            <person name="Session A.M."/>
            <person name="Uno Y."/>
            <person name="Kwon T."/>
            <person name="Chapman J.A."/>
            <person name="Toyoda A."/>
            <person name="Takahashi S."/>
            <person name="Fukui A."/>
            <person name="Hikosaka A."/>
            <person name="Suzuki A."/>
            <person name="Kondo M."/>
            <person name="van Heeringen S.J."/>
            <person name="Quigley I."/>
            <person name="Heinz S."/>
            <person name="Ogino H."/>
            <person name="Ochi H."/>
            <person name="Hellsten U."/>
            <person name="Lyons J.B."/>
            <person name="Simakov O."/>
            <person name="Putnam N."/>
            <person name="Stites J."/>
            <person name="Kuroki Y."/>
            <person name="Tanaka T."/>
            <person name="Michiue T."/>
            <person name="Watanabe M."/>
            <person name="Bogdanovic O."/>
            <person name="Lister R."/>
            <person name="Georgiou G."/>
            <person name="Paranjpe S.S."/>
            <person name="van Kruijsbergen I."/>
            <person name="Shu S."/>
            <person name="Carlson J."/>
            <person name="Kinoshita T."/>
            <person name="Ohta Y."/>
            <person name="Mawaribuchi S."/>
            <person name="Jenkins J."/>
            <person name="Grimwood J."/>
            <person name="Schmutz J."/>
            <person name="Mitros T."/>
            <person name="Mozaffari S.V."/>
            <person name="Suzuki Y."/>
            <person name="Haramoto Y."/>
            <person name="Yamamoto T.S."/>
            <person name="Takagi C."/>
            <person name="Heald R."/>
            <person name="Miller K."/>
            <person name="Haudenschild C."/>
            <person name="Kitzman J."/>
            <person name="Nakayama T."/>
            <person name="Izutsu Y."/>
            <person name="Robert J."/>
            <person name="Fortriede J."/>
            <person name="Burns K."/>
            <person name="Lotay V."/>
            <person name="Karimi K."/>
            <person name="Yasuoka Y."/>
            <person name="Dichmann D.S."/>
            <person name="Flajnik M.F."/>
            <person name="Houston D.W."/>
            <person name="Shendure J."/>
            <person name="DuPasquier L."/>
            <person name="Vize P.D."/>
            <person name="Zorn A.M."/>
            <person name="Ito M."/>
            <person name="Marcotte E.M."/>
            <person name="Wallingford J.B."/>
            <person name="Ito Y."/>
            <person name="Asashima M."/>
            <person name="Ueno N."/>
            <person name="Matsuda Y."/>
            <person name="Veenstra G.J."/>
            <person name="Fujiyama A."/>
            <person name="Harland R.M."/>
            <person name="Taira M."/>
            <person name="Rokhsar D.S."/>
        </authorList>
    </citation>
    <scope>NUCLEOTIDE SEQUENCE [LARGE SCALE GENOMIC DNA]</scope>
    <source>
        <strain evidence="2">J</strain>
    </source>
</reference>
<name>A0A974H567_XENLA</name>
<accession>A0A974H567</accession>
<sequence length="82" mass="9679">MLNTGHSRTLKPRHLEYFISAVDLFKQCVIRRTVNYAQNICLSWLHPKSHHWILAIMEKKHKKLMGAIEKITQIMMAQHKKG</sequence>
<organism evidence="1 2">
    <name type="scientific">Xenopus laevis</name>
    <name type="common">African clawed frog</name>
    <dbReference type="NCBI Taxonomy" id="8355"/>
    <lineage>
        <taxon>Eukaryota</taxon>
        <taxon>Metazoa</taxon>
        <taxon>Chordata</taxon>
        <taxon>Craniata</taxon>
        <taxon>Vertebrata</taxon>
        <taxon>Euteleostomi</taxon>
        <taxon>Amphibia</taxon>
        <taxon>Batrachia</taxon>
        <taxon>Anura</taxon>
        <taxon>Pipoidea</taxon>
        <taxon>Pipidae</taxon>
        <taxon>Xenopodinae</taxon>
        <taxon>Xenopus</taxon>
        <taxon>Xenopus</taxon>
    </lineage>
</organism>
<dbReference type="Proteomes" id="UP000694892">
    <property type="component" value="Chromosome 8S"/>
</dbReference>
<evidence type="ECO:0000313" key="1">
    <source>
        <dbReference type="EMBL" id="OCT65313.1"/>
    </source>
</evidence>
<gene>
    <name evidence="1" type="ORF">XELAEV_18041553mg</name>
</gene>
<proteinExistence type="predicted"/>